<dbReference type="AlphaFoldDB" id="A0A6P8ZNL9"/>
<dbReference type="KEGG" id="tpal:117646045"/>
<sequence>MLDLVEFPKSCLPPSGTNTVFCFPGAPAGPTARISVKKAFCINNFGPREPLLKFGTHANLEAVGVQEEDAEEPQFAARPSAQGCIEELDLNDLCRVEPGESLEEKVATLKRLQQLGVRRLNNVWCNADSSWALDVLCCAASTLEEVCIFDPSEEHLLAVQGMPRLRRMRVSSRAPRSSPLSTLVLPKAQGGLKWLSVAGLPRPTLLSLLQALSASLEVLILEAELPSVRSSVPGECHSGPREPVDDLIDLLAQCDLRLSRLVLRRYTSKGHWQKGCRAQVAALRLILPGTEVQCQKCAKVPSELF</sequence>
<name>A0A6P8ZNL9_THRPL</name>
<organism evidence="2">
    <name type="scientific">Thrips palmi</name>
    <name type="common">Melon thrips</name>
    <dbReference type="NCBI Taxonomy" id="161013"/>
    <lineage>
        <taxon>Eukaryota</taxon>
        <taxon>Metazoa</taxon>
        <taxon>Ecdysozoa</taxon>
        <taxon>Arthropoda</taxon>
        <taxon>Hexapoda</taxon>
        <taxon>Insecta</taxon>
        <taxon>Pterygota</taxon>
        <taxon>Neoptera</taxon>
        <taxon>Paraneoptera</taxon>
        <taxon>Thysanoptera</taxon>
        <taxon>Terebrantia</taxon>
        <taxon>Thripoidea</taxon>
        <taxon>Thripidae</taxon>
        <taxon>Thrips</taxon>
    </lineage>
</organism>
<reference evidence="2" key="1">
    <citation type="submission" date="2025-08" db="UniProtKB">
        <authorList>
            <consortium name="RefSeq"/>
        </authorList>
    </citation>
    <scope>IDENTIFICATION</scope>
    <source>
        <tissue evidence="2">Total insect</tissue>
    </source>
</reference>
<dbReference type="GeneID" id="117646045"/>
<dbReference type="Proteomes" id="UP000515158">
    <property type="component" value="Unplaced"/>
</dbReference>
<proteinExistence type="predicted"/>
<evidence type="ECO:0000313" key="1">
    <source>
        <dbReference type="Proteomes" id="UP000515158"/>
    </source>
</evidence>
<accession>A0A6P8ZNL9</accession>
<gene>
    <name evidence="2" type="primary">LOC117646045</name>
</gene>
<protein>
    <submittedName>
        <fullName evidence="2">Uncharacterized protein LOC117646045 isoform X1</fullName>
    </submittedName>
</protein>
<dbReference type="RefSeq" id="XP_034242584.1">
    <property type="nucleotide sequence ID" value="XM_034386693.1"/>
</dbReference>
<keyword evidence="1" id="KW-1185">Reference proteome</keyword>
<dbReference type="InParanoid" id="A0A6P8ZNL9"/>
<evidence type="ECO:0000313" key="2">
    <source>
        <dbReference type="RefSeq" id="XP_034242584.1"/>
    </source>
</evidence>